<protein>
    <submittedName>
        <fullName evidence="2">Uncharacterized protein</fullName>
    </submittedName>
</protein>
<evidence type="ECO:0000313" key="2">
    <source>
        <dbReference type="EMBL" id="KKK48815.1"/>
    </source>
</evidence>
<feature type="compositionally biased region" description="Basic residues" evidence="1">
    <location>
        <begin position="65"/>
        <end position="78"/>
    </location>
</feature>
<accession>A0A0F8WKP8</accession>
<reference evidence="2" key="1">
    <citation type="journal article" date="2015" name="Nature">
        <title>Complex archaea that bridge the gap between prokaryotes and eukaryotes.</title>
        <authorList>
            <person name="Spang A."/>
            <person name="Saw J.H."/>
            <person name="Jorgensen S.L."/>
            <person name="Zaremba-Niedzwiedzka K."/>
            <person name="Martijn J."/>
            <person name="Lind A.E."/>
            <person name="van Eijk R."/>
            <person name="Schleper C."/>
            <person name="Guy L."/>
            <person name="Ettema T.J."/>
        </authorList>
    </citation>
    <scope>NUCLEOTIDE SEQUENCE</scope>
</reference>
<proteinExistence type="predicted"/>
<comment type="caution">
    <text evidence="2">The sequence shown here is derived from an EMBL/GenBank/DDBJ whole genome shotgun (WGS) entry which is preliminary data.</text>
</comment>
<dbReference type="AlphaFoldDB" id="A0A0F8WKP8"/>
<evidence type="ECO:0000256" key="1">
    <source>
        <dbReference type="SAM" id="MobiDB-lite"/>
    </source>
</evidence>
<feature type="compositionally biased region" description="Basic and acidic residues" evidence="1">
    <location>
        <begin position="55"/>
        <end position="64"/>
    </location>
</feature>
<dbReference type="EMBL" id="LAZR01068879">
    <property type="protein sequence ID" value="KKK48815.1"/>
    <property type="molecule type" value="Genomic_DNA"/>
</dbReference>
<gene>
    <name evidence="2" type="ORF">LCGC14_3141330</name>
</gene>
<sequence length="78" mass="9531">MYKRPTLEEFRSYVLNRHKRIGLRMLYNKFDVPDEMRPAYNRMWDVIENDLKGGKDAIRQDRTEKKKTKKTKKKANLK</sequence>
<organism evidence="2">
    <name type="scientific">marine sediment metagenome</name>
    <dbReference type="NCBI Taxonomy" id="412755"/>
    <lineage>
        <taxon>unclassified sequences</taxon>
        <taxon>metagenomes</taxon>
        <taxon>ecological metagenomes</taxon>
    </lineage>
</organism>
<name>A0A0F8WKP8_9ZZZZ</name>
<feature type="region of interest" description="Disordered" evidence="1">
    <location>
        <begin position="55"/>
        <end position="78"/>
    </location>
</feature>